<name>A0A142D9X3_9EUKA</name>
<dbReference type="PANTHER" id="PTHR47271:SF2">
    <property type="entry name" value="ARGININE DEIMINASE"/>
    <property type="match status" value="1"/>
</dbReference>
<dbReference type="EMBL" id="KT883860">
    <property type="protein sequence ID" value="AMQ24246.1"/>
    <property type="molecule type" value="mRNA"/>
</dbReference>
<dbReference type="Pfam" id="PF02274">
    <property type="entry name" value="ADI"/>
    <property type="match status" value="1"/>
</dbReference>
<organism evidence="1">
    <name type="scientific">Chilomastix cuspidata</name>
    <dbReference type="NCBI Taxonomy" id="1476591"/>
    <lineage>
        <taxon>Eukaryota</taxon>
        <taxon>Metamonada</taxon>
        <taxon>Retortamonadidae</taxon>
        <taxon>Chilomastix</taxon>
    </lineage>
</organism>
<evidence type="ECO:0000313" key="1">
    <source>
        <dbReference type="EMBL" id="AMQ24246.1"/>
    </source>
</evidence>
<dbReference type="GO" id="GO:0019546">
    <property type="term" value="P:L-arginine deiminase pathway"/>
    <property type="evidence" value="ECO:0007669"/>
    <property type="project" value="TreeGrafter"/>
</dbReference>
<feature type="non-terminal residue" evidence="1">
    <location>
        <position position="500"/>
    </location>
</feature>
<proteinExistence type="evidence at transcript level"/>
<protein>
    <submittedName>
        <fullName evidence="1">Arginine deiminase</fullName>
        <ecNumber evidence="1">3.5.3.6</ecNumber>
    </submittedName>
</protein>
<dbReference type="EC" id="3.5.3.6" evidence="1"/>
<dbReference type="SUPFAM" id="SSF55909">
    <property type="entry name" value="Pentein"/>
    <property type="match status" value="1"/>
</dbReference>
<dbReference type="PANTHER" id="PTHR47271">
    <property type="entry name" value="ARGININE DEIMINASE"/>
    <property type="match status" value="1"/>
</dbReference>
<accession>A0A142D9X3</accession>
<keyword evidence="1" id="KW-0378">Hydrolase</keyword>
<dbReference type="GO" id="GO:0016990">
    <property type="term" value="F:arginine deiminase activity"/>
    <property type="evidence" value="ECO:0007669"/>
    <property type="project" value="UniProtKB-EC"/>
</dbReference>
<dbReference type="Gene3D" id="3.75.10.10">
    <property type="entry name" value="L-arginine/glycine Amidinotransferase, Chain A"/>
    <property type="match status" value="1"/>
</dbReference>
<reference evidence="1" key="1">
    <citation type="submission" date="2015-10" db="EMBL/GenBank/DDBJ databases">
        <title>Arginine deiminase pathway enzymes: evolutionary history in metamonads and other eukaryotes.</title>
        <authorList>
            <person name="Novak L."/>
            <person name="Zubacova Z."/>
            <person name="Karnkowska A."/>
            <person name="Kolisko M."/>
            <person name="Hroudova M."/>
            <person name="Stairs C.W."/>
            <person name="Simpson A.G.B."/>
            <person name="Keeling P.J."/>
            <person name="Roger A.J."/>
            <person name="Cepicka I."/>
            <person name="Hampl V."/>
        </authorList>
    </citation>
    <scope>NUCLEOTIDE SEQUENCE</scope>
</reference>
<dbReference type="AlphaFoldDB" id="A0A142D9X3"/>
<sequence length="500" mass="54574">MEPHVCASQFSENDPAQTVLVFTPGLEVSLASLHPAGALYEQPFSLFDSVLHHNNFRATLEEMGCKTMTVSDILLQGLTPERREKLELLAADSVTYKPDPAAPSLPSSLSHFLSTEYKRKVLAAVSPQQLFNYIITRPTVLLRASPNNTSLVISGVLTKPLGNLVFTRDQQITTNRGVVLARLSNHQRQEETGIMRACFDAMGVPLVGEIAAPDTLEGGDFLACGHIAMIGAGLRSTEGAALQLMEKDLLGVRYFAVFRDTFDHDQDRIHLDCILGPVADDLCLIDETVTRGDVRTRLVDLYERTGAAADVGRYRLIRSQQPITEFLASIGYSSLPLPHECQLRYGVNVLNLGGSRILSVDEESCARLNAWDKFRGAGGMCKVVPFRGITSMYGSLHCSSQVLERAARAPASPRALAVAELCEDCLLELPTNLPERVLRPHAGTGTRFGSTVLLARALLDEVYELYASLRAAGLRPRLLLRGHGDETLCPGRNALVAKGR</sequence>